<dbReference type="Pfam" id="PF02472">
    <property type="entry name" value="ExbD"/>
    <property type="match status" value="1"/>
</dbReference>
<evidence type="ECO:0000256" key="5">
    <source>
        <dbReference type="ARBA" id="ARBA00022989"/>
    </source>
</evidence>
<evidence type="ECO:0000313" key="9">
    <source>
        <dbReference type="EMBL" id="AZN37153.1"/>
    </source>
</evidence>
<dbReference type="OrthoDB" id="9793581at2"/>
<dbReference type="PANTHER" id="PTHR30558">
    <property type="entry name" value="EXBD MEMBRANE COMPONENT OF PMF-DRIVEN MACROMOLECULE IMPORT SYSTEM"/>
    <property type="match status" value="1"/>
</dbReference>
<feature type="transmembrane region" description="Helical" evidence="8">
    <location>
        <begin position="21"/>
        <end position="41"/>
    </location>
</feature>
<keyword evidence="5 8" id="KW-1133">Transmembrane helix</keyword>
<keyword evidence="4 7" id="KW-0812">Transmembrane</keyword>
<proteinExistence type="inferred from homology"/>
<dbReference type="Gene3D" id="3.30.420.270">
    <property type="match status" value="1"/>
</dbReference>
<reference evidence="9 10" key="1">
    <citation type="submission" date="2018-12" db="EMBL/GenBank/DDBJ databases">
        <title>Complete genome sequence of Iodobacter sp. H11R3.</title>
        <authorList>
            <person name="Bae J.-W."/>
        </authorList>
    </citation>
    <scope>NUCLEOTIDE SEQUENCE [LARGE SCALE GENOMIC DNA]</scope>
    <source>
        <strain evidence="9 10">H11R3</strain>
    </source>
</reference>
<evidence type="ECO:0000256" key="7">
    <source>
        <dbReference type="RuleBase" id="RU003879"/>
    </source>
</evidence>
<keyword evidence="7" id="KW-0813">Transport</keyword>
<keyword evidence="3" id="KW-1003">Cell membrane</keyword>
<organism evidence="9 10">
    <name type="scientific">Iodobacter ciconiae</name>
    <dbReference type="NCBI Taxonomy" id="2496266"/>
    <lineage>
        <taxon>Bacteria</taxon>
        <taxon>Pseudomonadati</taxon>
        <taxon>Pseudomonadota</taxon>
        <taxon>Betaproteobacteria</taxon>
        <taxon>Neisseriales</taxon>
        <taxon>Chitinibacteraceae</taxon>
        <taxon>Iodobacter</taxon>
    </lineage>
</organism>
<sequence>MIRVSEQPTAEKGLQETMTPMVDVIFSLLAFMMLMINAPLLTSKLDLPTSEQAAPLTRQNALPINLLIDSHAARWQLDNSDWLDHEQLANRLSSLKKTPEASLILQMDKNLPVQRLIETLGLLQAAGISATDVATINGHTP</sequence>
<dbReference type="GO" id="GO:0022857">
    <property type="term" value="F:transmembrane transporter activity"/>
    <property type="evidence" value="ECO:0007669"/>
    <property type="project" value="InterPro"/>
</dbReference>
<protein>
    <submittedName>
        <fullName evidence="9">Biopolymer transporter ExbD</fullName>
    </submittedName>
</protein>
<evidence type="ECO:0000313" key="10">
    <source>
        <dbReference type="Proteomes" id="UP000282438"/>
    </source>
</evidence>
<evidence type="ECO:0000256" key="2">
    <source>
        <dbReference type="ARBA" id="ARBA00005811"/>
    </source>
</evidence>
<accession>A0A3S8ZUH6</accession>
<dbReference type="PANTHER" id="PTHR30558:SF15">
    <property type="entry name" value="BIOPOLYMER TRANSPORT PROTEIN EXBD1"/>
    <property type="match status" value="1"/>
</dbReference>
<dbReference type="RefSeq" id="WP_125974490.1">
    <property type="nucleotide sequence ID" value="NZ_CP034433.1"/>
</dbReference>
<dbReference type="Proteomes" id="UP000282438">
    <property type="component" value="Chromosome"/>
</dbReference>
<dbReference type="InterPro" id="IPR003400">
    <property type="entry name" value="ExbD"/>
</dbReference>
<comment type="subcellular location">
    <subcellularLocation>
        <location evidence="1">Cell membrane</location>
        <topology evidence="1">Single-pass membrane protein</topology>
    </subcellularLocation>
    <subcellularLocation>
        <location evidence="7">Cell membrane</location>
        <topology evidence="7">Single-pass type II membrane protein</topology>
    </subcellularLocation>
</comment>
<dbReference type="AlphaFoldDB" id="A0A3S8ZUH6"/>
<evidence type="ECO:0000256" key="1">
    <source>
        <dbReference type="ARBA" id="ARBA00004162"/>
    </source>
</evidence>
<dbReference type="EMBL" id="CP034433">
    <property type="protein sequence ID" value="AZN37153.1"/>
    <property type="molecule type" value="Genomic_DNA"/>
</dbReference>
<name>A0A3S8ZUH6_9NEIS</name>
<dbReference type="GO" id="GO:0015031">
    <property type="term" value="P:protein transport"/>
    <property type="evidence" value="ECO:0007669"/>
    <property type="project" value="UniProtKB-KW"/>
</dbReference>
<keyword evidence="10" id="KW-1185">Reference proteome</keyword>
<evidence type="ECO:0000256" key="8">
    <source>
        <dbReference type="SAM" id="Phobius"/>
    </source>
</evidence>
<dbReference type="KEGG" id="iod:EJO50_12075"/>
<evidence type="ECO:0000256" key="4">
    <source>
        <dbReference type="ARBA" id="ARBA00022692"/>
    </source>
</evidence>
<evidence type="ECO:0000256" key="6">
    <source>
        <dbReference type="ARBA" id="ARBA00023136"/>
    </source>
</evidence>
<comment type="similarity">
    <text evidence="2 7">Belongs to the ExbD/TolR family.</text>
</comment>
<keyword evidence="7" id="KW-0653">Protein transport</keyword>
<evidence type="ECO:0000256" key="3">
    <source>
        <dbReference type="ARBA" id="ARBA00022475"/>
    </source>
</evidence>
<gene>
    <name evidence="9" type="ORF">EJO50_12075</name>
</gene>
<dbReference type="GO" id="GO:0005886">
    <property type="term" value="C:plasma membrane"/>
    <property type="evidence" value="ECO:0007669"/>
    <property type="project" value="UniProtKB-SubCell"/>
</dbReference>
<keyword evidence="6 8" id="KW-0472">Membrane</keyword>